<evidence type="ECO:0008006" key="3">
    <source>
        <dbReference type="Google" id="ProtNLM"/>
    </source>
</evidence>
<dbReference type="EMBL" id="EF086636">
    <property type="protein sequence ID" value="ABK25894.1"/>
    <property type="molecule type" value="mRNA"/>
</dbReference>
<feature type="region of interest" description="Disordered" evidence="1">
    <location>
        <begin position="30"/>
        <end position="53"/>
    </location>
</feature>
<sequence>MFGKTLNYIGNGIGMIRNRLKINFIRGGSGHGESRWGPGTQERPNRYVLNGTPLPPGQKRKWEDWELPYYITGVLNVVILVVGLTAKPDTTIETWAHKKTVECIEQKEKQQRILDIAGM</sequence>
<name>A9NZ33_PICSI</name>
<dbReference type="AlphaFoldDB" id="A9NZ33"/>
<reference evidence="2" key="1">
    <citation type="journal article" date="2008" name="BMC Genomics">
        <title>A conifer genomics resource of 200,000 spruce (Picea spp.) ESTs and 6,464 high-quality, sequence-finished full-length cDNAs for Sitka spruce (Picea sitchensis).</title>
        <authorList>
            <person name="Ralph S.G."/>
            <person name="Chun H.J."/>
            <person name="Kolosova N."/>
            <person name="Cooper D."/>
            <person name="Oddy C."/>
            <person name="Ritland C.E."/>
            <person name="Kirkpatrick R."/>
            <person name="Moore R."/>
            <person name="Barber S."/>
            <person name="Holt R.A."/>
            <person name="Jones S.J."/>
            <person name="Marra M.A."/>
            <person name="Douglas C.J."/>
            <person name="Ritland K."/>
            <person name="Bohlmann J."/>
        </authorList>
    </citation>
    <scope>NUCLEOTIDE SEQUENCE</scope>
    <source>
        <tissue evidence="2">Green portion of the leader tissue</tissue>
    </source>
</reference>
<organism evidence="2">
    <name type="scientific">Picea sitchensis</name>
    <name type="common">Sitka spruce</name>
    <name type="synonym">Pinus sitchensis</name>
    <dbReference type="NCBI Taxonomy" id="3332"/>
    <lineage>
        <taxon>Eukaryota</taxon>
        <taxon>Viridiplantae</taxon>
        <taxon>Streptophyta</taxon>
        <taxon>Embryophyta</taxon>
        <taxon>Tracheophyta</taxon>
        <taxon>Spermatophyta</taxon>
        <taxon>Pinopsida</taxon>
        <taxon>Pinidae</taxon>
        <taxon>Conifers I</taxon>
        <taxon>Pinales</taxon>
        <taxon>Pinaceae</taxon>
        <taxon>Picea</taxon>
    </lineage>
</organism>
<evidence type="ECO:0000313" key="2">
    <source>
        <dbReference type="EMBL" id="ABK25894.1"/>
    </source>
</evidence>
<dbReference type="PANTHER" id="PTHR40637:SF1">
    <property type="entry name" value="ESSS SUBUNIT OF NADH:UBIQUINONE OXIDOREDUCTASE (COMPLEX I) PROTEIN"/>
    <property type="match status" value="1"/>
</dbReference>
<dbReference type="PANTHER" id="PTHR40637">
    <property type="entry name" value="ESSS SUBUNIT OF NADH:UBIQUINONE OXIDOREDUCTASE (COMPLEX I) PROTEIN"/>
    <property type="match status" value="1"/>
</dbReference>
<proteinExistence type="evidence at transcript level"/>
<accession>A9NZ33</accession>
<protein>
    <recommendedName>
        <fullName evidence="3">NADH dehydrogenase [ubiquinone] 1 beta subcomplex subunit 11, mitochondrial</fullName>
    </recommendedName>
</protein>
<dbReference type="OMA" id="WEAIWYR"/>
<evidence type="ECO:0000256" key="1">
    <source>
        <dbReference type="SAM" id="MobiDB-lite"/>
    </source>
</evidence>